<dbReference type="Proteomes" id="UP001257659">
    <property type="component" value="Unassembled WGS sequence"/>
</dbReference>
<protein>
    <submittedName>
        <fullName evidence="2">Aminopeptidase-like protein</fullName>
    </submittedName>
</protein>
<feature type="domain" description="Peptidase M28" evidence="1">
    <location>
        <begin position="88"/>
        <end position="290"/>
    </location>
</feature>
<dbReference type="RefSeq" id="WP_309729920.1">
    <property type="nucleotide sequence ID" value="NZ_JAVDQA010000009.1"/>
</dbReference>
<dbReference type="PANTHER" id="PTHR12147:SF26">
    <property type="entry name" value="PEPTIDASE M28 DOMAIN-CONTAINING PROTEIN"/>
    <property type="match status" value="1"/>
</dbReference>
<dbReference type="InterPro" id="IPR007484">
    <property type="entry name" value="Peptidase_M28"/>
</dbReference>
<keyword evidence="3" id="KW-1185">Reference proteome</keyword>
<proteinExistence type="predicted"/>
<dbReference type="InterPro" id="IPR045175">
    <property type="entry name" value="M28_fam"/>
</dbReference>
<dbReference type="SUPFAM" id="SSF53187">
    <property type="entry name" value="Zn-dependent exopeptidases"/>
    <property type="match status" value="1"/>
</dbReference>
<name>A0ABU1K9M4_9FLAO</name>
<comment type="caution">
    <text evidence="2">The sequence shown here is derived from an EMBL/GenBank/DDBJ whole genome shotgun (WGS) entry which is preliminary data.</text>
</comment>
<dbReference type="Pfam" id="PF04389">
    <property type="entry name" value="Peptidase_M28"/>
    <property type="match status" value="1"/>
</dbReference>
<gene>
    <name evidence="2" type="ORF">GGR31_002620</name>
</gene>
<evidence type="ECO:0000313" key="2">
    <source>
        <dbReference type="EMBL" id="MDR6301945.1"/>
    </source>
</evidence>
<evidence type="ECO:0000313" key="3">
    <source>
        <dbReference type="Proteomes" id="UP001257659"/>
    </source>
</evidence>
<sequence length="315" mass="35867">MKNILILSFLLISWVNYSQVIPDEIAENSLKETLHYLASDDLAGRKFGTEGIEEAAQYIESIFSTHNVQPFYETYRDSFQYKGETGYNLIALKEGNDPKLKDEFIILGAHYDHIGIVNEEQTVAGDSIANGANDNAAGTASIIALAKYFANKETKRSILFVLFSAEEEGLIGSKHLAKRLKKEKVDIYTMLNFEMIGVPLVDQSYEAYLTGFKESNFAKKFNEYADAEVFGFFAKAKEFQLFKRSDNYPFYEELNIPAQTLCTFDFSNYEYYHHVDDEAELMNYEHMQNLLAKIIPGIEAIANTATKEIQLNTKQ</sequence>
<organism evidence="2 3">
    <name type="scientific">Mesonia maritima</name>
    <dbReference type="NCBI Taxonomy" id="1793873"/>
    <lineage>
        <taxon>Bacteria</taxon>
        <taxon>Pseudomonadati</taxon>
        <taxon>Bacteroidota</taxon>
        <taxon>Flavobacteriia</taxon>
        <taxon>Flavobacteriales</taxon>
        <taxon>Flavobacteriaceae</taxon>
        <taxon>Mesonia</taxon>
    </lineage>
</organism>
<evidence type="ECO:0000259" key="1">
    <source>
        <dbReference type="Pfam" id="PF04389"/>
    </source>
</evidence>
<dbReference type="PANTHER" id="PTHR12147">
    <property type="entry name" value="METALLOPEPTIDASE M28 FAMILY MEMBER"/>
    <property type="match status" value="1"/>
</dbReference>
<dbReference type="Gene3D" id="3.40.630.10">
    <property type="entry name" value="Zn peptidases"/>
    <property type="match status" value="1"/>
</dbReference>
<reference evidence="2 3" key="1">
    <citation type="submission" date="2023-07" db="EMBL/GenBank/DDBJ databases">
        <title>Genomic Encyclopedia of Type Strains, Phase IV (KMG-IV): sequencing the most valuable type-strain genomes for metagenomic binning, comparative biology and taxonomic classification.</title>
        <authorList>
            <person name="Goeker M."/>
        </authorList>
    </citation>
    <scope>NUCLEOTIDE SEQUENCE [LARGE SCALE GENOMIC DNA]</scope>
    <source>
        <strain evidence="2 3">DSM 102814</strain>
    </source>
</reference>
<accession>A0ABU1K9M4</accession>
<dbReference type="EMBL" id="JAVDQA010000009">
    <property type="protein sequence ID" value="MDR6301945.1"/>
    <property type="molecule type" value="Genomic_DNA"/>
</dbReference>